<sequence length="84" mass="9041">MERRAANLAGGDLDTAFTGGLLRLGQDTAAEWTKWNGASGSQPLGLGRSFSSAMKPSTDTEPYMATLLKGSFKVRFITERVENT</sequence>
<evidence type="ECO:0000313" key="1">
    <source>
        <dbReference type="EMBL" id="GGJ67824.1"/>
    </source>
</evidence>
<dbReference type="EMBL" id="BMKX01000008">
    <property type="protein sequence ID" value="GGJ67824.1"/>
    <property type="molecule type" value="Genomic_DNA"/>
</dbReference>
<organism evidence="1 2">
    <name type="scientific">Glutamicibacter ardleyensis</name>
    <dbReference type="NCBI Taxonomy" id="225894"/>
    <lineage>
        <taxon>Bacteria</taxon>
        <taxon>Bacillati</taxon>
        <taxon>Actinomycetota</taxon>
        <taxon>Actinomycetes</taxon>
        <taxon>Micrococcales</taxon>
        <taxon>Micrococcaceae</taxon>
        <taxon>Glutamicibacter</taxon>
    </lineage>
</organism>
<accession>A0ABQ2DQ02</accession>
<evidence type="ECO:0000313" key="2">
    <source>
        <dbReference type="Proteomes" id="UP000606115"/>
    </source>
</evidence>
<keyword evidence="2" id="KW-1185">Reference proteome</keyword>
<gene>
    <name evidence="1" type="ORF">GCM10007173_28320</name>
</gene>
<dbReference type="Proteomes" id="UP000606115">
    <property type="component" value="Unassembled WGS sequence"/>
</dbReference>
<comment type="caution">
    <text evidence="1">The sequence shown here is derived from an EMBL/GenBank/DDBJ whole genome shotgun (WGS) entry which is preliminary data.</text>
</comment>
<reference evidence="2" key="1">
    <citation type="journal article" date="2019" name="Int. J. Syst. Evol. Microbiol.">
        <title>The Global Catalogue of Microorganisms (GCM) 10K type strain sequencing project: providing services to taxonomists for standard genome sequencing and annotation.</title>
        <authorList>
            <consortium name="The Broad Institute Genomics Platform"/>
            <consortium name="The Broad Institute Genome Sequencing Center for Infectious Disease"/>
            <person name="Wu L."/>
            <person name="Ma J."/>
        </authorList>
    </citation>
    <scope>NUCLEOTIDE SEQUENCE [LARGE SCALE GENOMIC DNA]</scope>
    <source>
        <strain evidence="2">CGMCC 1.3685</strain>
    </source>
</reference>
<proteinExistence type="predicted"/>
<name>A0ABQ2DQ02_9MICC</name>
<protein>
    <submittedName>
        <fullName evidence="1">Uncharacterized protein</fullName>
    </submittedName>
</protein>
<dbReference type="RefSeq" id="WP_188686467.1">
    <property type="nucleotide sequence ID" value="NZ_BMKX01000008.1"/>
</dbReference>
<dbReference type="GeneID" id="303305177"/>